<evidence type="ECO:0000313" key="5">
    <source>
        <dbReference type="EMBL" id="SHF26811.1"/>
    </source>
</evidence>
<gene>
    <name evidence="5" type="ORF">SAMN02745157_2056</name>
</gene>
<evidence type="ECO:0000256" key="2">
    <source>
        <dbReference type="ARBA" id="ARBA00022603"/>
    </source>
</evidence>
<dbReference type="InterPro" id="IPR029063">
    <property type="entry name" value="SAM-dependent_MTases_sf"/>
</dbReference>
<dbReference type="Gene3D" id="3.40.50.150">
    <property type="entry name" value="Vaccinia Virus protein VP39"/>
    <property type="match status" value="1"/>
</dbReference>
<evidence type="ECO:0000256" key="1">
    <source>
        <dbReference type="ARBA" id="ARBA00008138"/>
    </source>
</evidence>
<evidence type="ECO:0000256" key="3">
    <source>
        <dbReference type="ARBA" id="ARBA00022679"/>
    </source>
</evidence>
<dbReference type="GO" id="GO:0032259">
    <property type="term" value="P:methylation"/>
    <property type="evidence" value="ECO:0007669"/>
    <property type="project" value="UniProtKB-KW"/>
</dbReference>
<dbReference type="PANTHER" id="PTHR43619">
    <property type="entry name" value="S-ADENOSYL-L-METHIONINE-DEPENDENT METHYLTRANSFERASE YKTD-RELATED"/>
    <property type="match status" value="1"/>
</dbReference>
<keyword evidence="2 4" id="KW-0489">Methyltransferase</keyword>
<comment type="similarity">
    <text evidence="1 4">Belongs to the UPF0677 family.</text>
</comment>
<evidence type="ECO:0000313" key="6">
    <source>
        <dbReference type="Proteomes" id="UP000184485"/>
    </source>
</evidence>
<reference evidence="5 6" key="1">
    <citation type="submission" date="2016-11" db="EMBL/GenBank/DDBJ databases">
        <authorList>
            <person name="Jaros S."/>
            <person name="Januszkiewicz K."/>
            <person name="Wedrychowicz H."/>
        </authorList>
    </citation>
    <scope>NUCLEOTIDE SEQUENCE [LARGE SCALE GENOMIC DNA]</scope>
    <source>
        <strain evidence="5 6">DSM 19436</strain>
    </source>
</reference>
<dbReference type="InterPro" id="IPR011610">
    <property type="entry name" value="SAM_mthyl_Trfase_ML2640-like"/>
</dbReference>
<name>A0A1M5A8Y2_9HYPH</name>
<proteinExistence type="inferred from homology"/>
<accession>A0A1M5A8Y2</accession>
<dbReference type="NCBIfam" id="TIGR00027">
    <property type="entry name" value="mthyl_TIGR00027"/>
    <property type="match status" value="1"/>
</dbReference>
<dbReference type="RefSeq" id="WP_073052525.1">
    <property type="nucleotide sequence ID" value="NZ_FQUP01000001.1"/>
</dbReference>
<comment type="function">
    <text evidence="4">Exhibits S-adenosyl-L-methionine-dependent methyltransferase activity.</text>
</comment>
<organism evidence="5 6">
    <name type="scientific">Kaistia soli DSM 19436</name>
    <dbReference type="NCBI Taxonomy" id="1122133"/>
    <lineage>
        <taxon>Bacteria</taxon>
        <taxon>Pseudomonadati</taxon>
        <taxon>Pseudomonadota</taxon>
        <taxon>Alphaproteobacteria</taxon>
        <taxon>Hyphomicrobiales</taxon>
        <taxon>Kaistiaceae</taxon>
        <taxon>Kaistia</taxon>
    </lineage>
</organism>
<evidence type="ECO:0000256" key="4">
    <source>
        <dbReference type="RuleBase" id="RU362030"/>
    </source>
</evidence>
<dbReference type="AlphaFoldDB" id="A0A1M5A8Y2"/>
<protein>
    <recommendedName>
        <fullName evidence="4">S-adenosyl-L-methionine-dependent methyltransferase</fullName>
        <ecNumber evidence="4">2.1.1.-</ecNumber>
    </recommendedName>
</protein>
<dbReference type="STRING" id="1122133.SAMN02745157_2056"/>
<dbReference type="Pfam" id="PF04072">
    <property type="entry name" value="LCM"/>
    <property type="match status" value="1"/>
</dbReference>
<keyword evidence="4" id="KW-0949">S-adenosyl-L-methionine</keyword>
<dbReference type="InterPro" id="IPR007213">
    <property type="entry name" value="Ppm1/Ppm2/Tcmp"/>
</dbReference>
<dbReference type="EMBL" id="FQUP01000001">
    <property type="protein sequence ID" value="SHF26811.1"/>
    <property type="molecule type" value="Genomic_DNA"/>
</dbReference>
<keyword evidence="6" id="KW-1185">Reference proteome</keyword>
<sequence length="287" mass="30670">MIEGQPSATAFRAAVRRAAHQLLDKPRIFEDPLALTIVGGDRGSSVARDEISRADSAGGAALRSFLAARSRFAEDRLAAAVAGGVRHVVVLGAGLDTFAYRNPFAEQGVVVYEVDHPATQAWKRQRLQQTHIPVPDTMRFVPVDFSVDRLDAALVAAGLDPAAPAFFSWLGVVPYLSEIAILTTLGIIAARKGDAELVLDYAEPPDRVGVLQRLAFLTLAGRTAQLGEPFVSYFLPEDIERHLTALGFEVTANLSGPDLGRLYVAGPSPLDEAAVGHVLHARHPAVA</sequence>
<dbReference type="Proteomes" id="UP000184485">
    <property type="component" value="Unassembled WGS sequence"/>
</dbReference>
<dbReference type="SUPFAM" id="SSF53335">
    <property type="entry name" value="S-adenosyl-L-methionine-dependent methyltransferases"/>
    <property type="match status" value="1"/>
</dbReference>
<keyword evidence="3 5" id="KW-0808">Transferase</keyword>
<dbReference type="PANTHER" id="PTHR43619:SF2">
    <property type="entry name" value="S-ADENOSYL-L-METHIONINE-DEPENDENT METHYLTRANSFERASES SUPERFAMILY PROTEIN"/>
    <property type="match status" value="1"/>
</dbReference>
<dbReference type="GO" id="GO:0008168">
    <property type="term" value="F:methyltransferase activity"/>
    <property type="evidence" value="ECO:0007669"/>
    <property type="project" value="UniProtKB-UniRule"/>
</dbReference>
<dbReference type="EC" id="2.1.1.-" evidence="4"/>